<accession>A0A090W1N6</accession>
<gene>
    <name evidence="1" type="ORF">JCM19300_4373</name>
</gene>
<organism evidence="1 2">
    <name type="scientific">Algibacter lectus</name>
    <dbReference type="NCBI Taxonomy" id="221126"/>
    <lineage>
        <taxon>Bacteria</taxon>
        <taxon>Pseudomonadati</taxon>
        <taxon>Bacteroidota</taxon>
        <taxon>Flavobacteriia</taxon>
        <taxon>Flavobacteriales</taxon>
        <taxon>Flavobacteriaceae</taxon>
        <taxon>Algibacter</taxon>
    </lineage>
</organism>
<dbReference type="EMBL" id="BBNQ01000002">
    <property type="protein sequence ID" value="GAL61427.1"/>
    <property type="molecule type" value="Genomic_DNA"/>
</dbReference>
<dbReference type="Gene3D" id="3.30.470.20">
    <property type="entry name" value="ATP-grasp fold, B domain"/>
    <property type="match status" value="1"/>
</dbReference>
<dbReference type="Proteomes" id="UP000029644">
    <property type="component" value="Unassembled WGS sequence"/>
</dbReference>
<dbReference type="AlphaFoldDB" id="A0A090W1N6"/>
<dbReference type="SUPFAM" id="SSF56059">
    <property type="entry name" value="Glutathione synthetase ATP-binding domain-like"/>
    <property type="match status" value="1"/>
</dbReference>
<protein>
    <submittedName>
        <fullName evidence="1">Integrase</fullName>
    </submittedName>
</protein>
<reference evidence="1 2" key="1">
    <citation type="journal article" date="2014" name="Genome Announc.">
        <title>Draft Genome Sequences of Marine Flavobacterium Algibacter lectus Strains SS8 and NR4.</title>
        <authorList>
            <person name="Takatani N."/>
            <person name="Nakanishi M."/>
            <person name="Meirelles P."/>
            <person name="Mino S."/>
            <person name="Suda W."/>
            <person name="Oshima K."/>
            <person name="Hattori M."/>
            <person name="Ohkuma M."/>
            <person name="Hosokawa M."/>
            <person name="Miyashita K."/>
            <person name="Thompson F.L."/>
            <person name="Niwa A."/>
            <person name="Sawabe T."/>
            <person name="Sawabe T."/>
        </authorList>
    </citation>
    <scope>NUCLEOTIDE SEQUENCE [LARGE SCALE GENOMIC DNA]</scope>
    <source>
        <strain evidence="1 2">JCM 19300</strain>
    </source>
</reference>
<comment type="caution">
    <text evidence="1">The sequence shown here is derived from an EMBL/GenBank/DDBJ whole genome shotgun (WGS) entry which is preliminary data.</text>
</comment>
<evidence type="ECO:0000313" key="1">
    <source>
        <dbReference type="EMBL" id="GAL61427.1"/>
    </source>
</evidence>
<proteinExistence type="predicted"/>
<name>A0A090W1N6_9FLAO</name>
<evidence type="ECO:0000313" key="2">
    <source>
        <dbReference type="Proteomes" id="UP000029644"/>
    </source>
</evidence>
<sequence length="287" mass="33977">MDWLSYYKQDFKRLHAENYSNWDLKNIKKVSTVWFWRWGFVKGLPQATVVDNEKNIITLNDNIRDENKMLSQYFMYLLKSKNWLSHPSSIDVNKLIVLDEAKAVGFNIPEYKIINSKKQLQNFKEEHGRVITKSLGNTFPLSSRECFTMFYTKEVTNIEAVSSTFPSSFIQKFIPKTLEIRTFYFNKEIFSMAIMTPNSEVDHRKYSKDLRKVPYQLTKEVEDKIHFLMETLNLETGSLDFMLGQDNLIYFLEVNPIGQFSMVSEPCNYFLEKKIALHLKTLHEKKH</sequence>